<evidence type="ECO:0000256" key="2">
    <source>
        <dbReference type="ARBA" id="ARBA00023002"/>
    </source>
</evidence>
<protein>
    <submittedName>
        <fullName evidence="4">Oxidoreductase, short-chain dehydrogenase/reductase family</fullName>
    </submittedName>
</protein>
<evidence type="ECO:0000259" key="3">
    <source>
        <dbReference type="SMART" id="SM00822"/>
    </source>
</evidence>
<dbReference type="GO" id="GO:0016491">
    <property type="term" value="F:oxidoreductase activity"/>
    <property type="evidence" value="ECO:0007669"/>
    <property type="project" value="UniProtKB-KW"/>
</dbReference>
<accession>A0A6M5YML1</accession>
<feature type="domain" description="Ketoreductase" evidence="3">
    <location>
        <begin position="2"/>
        <end position="184"/>
    </location>
</feature>
<dbReference type="SMART" id="SM00822">
    <property type="entry name" value="PKS_KR"/>
    <property type="match status" value="1"/>
</dbReference>
<reference evidence="5" key="1">
    <citation type="submission" date="2020-05" db="EMBL/GenBank/DDBJ databases">
        <title>Frigoriglobus tundricola gen. nov., sp. nov., a psychrotolerant cellulolytic planctomycete of the family Gemmataceae with two divergent copies of 16S rRNA gene.</title>
        <authorList>
            <person name="Kulichevskaya I.S."/>
            <person name="Ivanova A.A."/>
            <person name="Naumoff D.G."/>
            <person name="Beletsky A.V."/>
            <person name="Rijpstra W.I.C."/>
            <person name="Sinninghe Damste J.S."/>
            <person name="Mardanov A.V."/>
            <person name="Ravin N.V."/>
            <person name="Dedysh S.N."/>
        </authorList>
    </citation>
    <scope>NUCLEOTIDE SEQUENCE [LARGE SCALE GENOMIC DNA]</scope>
    <source>
        <strain evidence="5">PL17</strain>
    </source>
</reference>
<dbReference type="PANTHER" id="PTHR42879:SF2">
    <property type="entry name" value="3-OXOACYL-[ACYL-CARRIER-PROTEIN] REDUCTASE FABG"/>
    <property type="match status" value="1"/>
</dbReference>
<dbReference type="PRINTS" id="PR00081">
    <property type="entry name" value="GDHRDH"/>
</dbReference>
<dbReference type="EMBL" id="CP053452">
    <property type="protein sequence ID" value="QJW95168.1"/>
    <property type="molecule type" value="Genomic_DNA"/>
</dbReference>
<keyword evidence="2" id="KW-0560">Oxidoreductase</keyword>
<dbReference type="PRINTS" id="PR00080">
    <property type="entry name" value="SDRFAMILY"/>
</dbReference>
<dbReference type="InterPro" id="IPR002347">
    <property type="entry name" value="SDR_fam"/>
</dbReference>
<evidence type="ECO:0000313" key="4">
    <source>
        <dbReference type="EMBL" id="QJW95168.1"/>
    </source>
</evidence>
<dbReference type="InterPro" id="IPR036291">
    <property type="entry name" value="NAD(P)-bd_dom_sf"/>
</dbReference>
<organism evidence="4 5">
    <name type="scientific">Frigoriglobus tundricola</name>
    <dbReference type="NCBI Taxonomy" id="2774151"/>
    <lineage>
        <taxon>Bacteria</taxon>
        <taxon>Pseudomonadati</taxon>
        <taxon>Planctomycetota</taxon>
        <taxon>Planctomycetia</taxon>
        <taxon>Gemmatales</taxon>
        <taxon>Gemmataceae</taxon>
        <taxon>Frigoriglobus</taxon>
    </lineage>
</organism>
<dbReference type="PANTHER" id="PTHR42879">
    <property type="entry name" value="3-OXOACYL-(ACYL-CARRIER-PROTEIN) REDUCTASE"/>
    <property type="match status" value="1"/>
</dbReference>
<dbReference type="InterPro" id="IPR057326">
    <property type="entry name" value="KR_dom"/>
</dbReference>
<evidence type="ECO:0000256" key="1">
    <source>
        <dbReference type="ARBA" id="ARBA00006484"/>
    </source>
</evidence>
<dbReference type="SUPFAM" id="SSF51735">
    <property type="entry name" value="NAD(P)-binding Rossmann-fold domains"/>
    <property type="match status" value="1"/>
</dbReference>
<dbReference type="GO" id="GO:0032787">
    <property type="term" value="P:monocarboxylic acid metabolic process"/>
    <property type="evidence" value="ECO:0007669"/>
    <property type="project" value="UniProtKB-ARBA"/>
</dbReference>
<dbReference type="Proteomes" id="UP000503447">
    <property type="component" value="Chromosome"/>
</dbReference>
<dbReference type="KEGG" id="ftj:FTUN_2707"/>
<comment type="similarity">
    <text evidence="1">Belongs to the short-chain dehydrogenases/reductases (SDR) family.</text>
</comment>
<dbReference type="InterPro" id="IPR020904">
    <property type="entry name" value="Sc_DH/Rdtase_CS"/>
</dbReference>
<evidence type="ECO:0000313" key="5">
    <source>
        <dbReference type="Proteomes" id="UP000503447"/>
    </source>
</evidence>
<dbReference type="InterPro" id="IPR050259">
    <property type="entry name" value="SDR"/>
</dbReference>
<keyword evidence="5" id="KW-1185">Reference proteome</keyword>
<dbReference type="AlphaFoldDB" id="A0A6M5YML1"/>
<sequence>MSNVIVTGGSRGIGLGIVRCLAKAGYRVTALARNESPELRAAIDEAARSGTGPIGFTAYDLAETDGMAALVKQLRTGLGPIYALVNNAGMSIDGTLALASAPQIEQVVRLNVVSPILLSKCVLRSMMADGAGGRIVNMASIVASTGYSGLSVYGATKASMIGFTRSLAREVGRTGITVNAVAPGFVDTEMTKGLTDEHREQIVRRSALRRLVEVDDVAAAVAYLLSPGAKNVTGTVLTVDAGNTA</sequence>
<proteinExistence type="inferred from homology"/>
<gene>
    <name evidence="4" type="ORF">FTUN_2707</name>
</gene>
<dbReference type="FunFam" id="3.40.50.720:FF:000173">
    <property type="entry name" value="3-oxoacyl-[acyl-carrier protein] reductase"/>
    <property type="match status" value="1"/>
</dbReference>
<dbReference type="PROSITE" id="PS00061">
    <property type="entry name" value="ADH_SHORT"/>
    <property type="match status" value="1"/>
</dbReference>
<dbReference type="Gene3D" id="3.40.50.720">
    <property type="entry name" value="NAD(P)-binding Rossmann-like Domain"/>
    <property type="match status" value="1"/>
</dbReference>
<dbReference type="Pfam" id="PF13561">
    <property type="entry name" value="adh_short_C2"/>
    <property type="match status" value="1"/>
</dbReference>
<name>A0A6M5YML1_9BACT</name>
<dbReference type="RefSeq" id="WP_171471014.1">
    <property type="nucleotide sequence ID" value="NZ_CP053452.2"/>
</dbReference>